<dbReference type="PANTHER" id="PTHR24012">
    <property type="entry name" value="RNA BINDING PROTEIN"/>
    <property type="match status" value="1"/>
</dbReference>
<evidence type="ECO:0000256" key="1">
    <source>
        <dbReference type="ARBA" id="ARBA00004123"/>
    </source>
</evidence>
<dbReference type="InterPro" id="IPR035979">
    <property type="entry name" value="RBD_domain_sf"/>
</dbReference>
<evidence type="ECO:0000256" key="2">
    <source>
        <dbReference type="ARBA" id="ARBA00022664"/>
    </source>
</evidence>
<dbReference type="SMART" id="SM00386">
    <property type="entry name" value="HAT"/>
    <property type="match status" value="4"/>
</dbReference>
<sequence>MEDVPAETPTPRTFQSSDLSEEELSTVNQLLVYLNENSYAYDSHVQLINLLHKGFLAHVATSGNDPRSYTMLPELRQAREAMDSRFAVGEALWLDWLNDETRLARSTEERVEVLELLQRATQDEPASDKLWQMYIDWVEINYATCFAVKGMDVMPMDDEDKEVCQAIFTKTLLYEVLEQAAKALHWRIDVSHAVWNRYLRFLVQHVVEQPSEDLTNAPTVQQLAQLFAERLQEPHAHPDKTVQLFWPLARELYGDRANSQMTRMQSLMQLAFEQVDIRNIHEHKLQQAIDSDDQAAILEQFNHFLKWERIHKQRAPYDKDVRAALFERALLQFPTLADLWTEYIDFVISLQPQSHNPSVSVLPLLERATKHCPWSGELWARRILRSDYERKTYVEIEALKHRATSSGLLDIGGMEDYLKVLVEWCSYLRRHAFSATADDDNKDTAEVGITMALEDMQEAGRKSYGEEFKGDPLFRLEQVQVKFLCEARRMRDARDVWRNLVSSKKHFADFWLKYYNFELTLWIHDRVNDGKRIETTETGPQLATAVVEEALSQYGLDWPDKIADMYMDHFQHHESVEKVQSATIAVWEFRRKVALKRAREAEAAARQQTESILQQRAHHEAATMQQLEEVPAQAQHQAEGEVQPGEKRKRDREGEEEGDNKKAKTEDIVEQEVPAARQKRDRENLSITLGNLTPETTEEDIRTFLRGCGPILSIAITPHDGQTMSATVAFEQPEDIDFAKSRQGWPINGNEVHIRKATQSTLYVANYPPAFDETSIRKLFSSYGEITGVRFPSLKFNNRRRFCYVQFVSHQQAKAAETAMDGKKLDGFHRLVAKISDPDAKKQRGGPQAEKRELFIKNIDSSASEEEVKEFFMQYGKVESVHLLKSIVNHRLGGGFIVYSTAEEAQKAIDEADGKPFRDRILQVTLSTPKGGAAPEEQAAKQDIIVKHDSLANGDRRGSDVSMLSASSHDPPSHMTVRERQVALFDVPDTVTDARIIEEMEKHGRIVKLQLRREQHAAIVEFENVKAAFEVRVGIDFPSLGPECKSGEPNALFNQHKAPQTSRAGLMRPNTISRPVQRGARRGGLGFRRGGSTDRAAHGNAKPARSNADFKAMFEQGKKSEQAE</sequence>
<keyword evidence="6" id="KW-0539">Nucleus</keyword>
<accession>A0A6H0XM52</accession>
<dbReference type="PROSITE" id="PS50102">
    <property type="entry name" value="RRM"/>
    <property type="match status" value="3"/>
</dbReference>
<dbReference type="CDD" id="cd00590">
    <property type="entry name" value="RRM_SF"/>
    <property type="match status" value="1"/>
</dbReference>
<dbReference type="SUPFAM" id="SSF48452">
    <property type="entry name" value="TPR-like"/>
    <property type="match status" value="1"/>
</dbReference>
<evidence type="ECO:0000256" key="9">
    <source>
        <dbReference type="PROSITE-ProRule" id="PRU00176"/>
    </source>
</evidence>
<dbReference type="Gene3D" id="3.30.70.330">
    <property type="match status" value="3"/>
</dbReference>
<feature type="region of interest" description="Disordered" evidence="10">
    <location>
        <begin position="629"/>
        <end position="680"/>
    </location>
</feature>
<dbReference type="Pfam" id="PF16842">
    <property type="entry name" value="RRM_occluded"/>
    <property type="match status" value="1"/>
</dbReference>
<dbReference type="FunFam" id="3.30.70.330:FF:000365">
    <property type="entry name" value="U4/U6 snRNA-associated-splicing factor PRP24"/>
    <property type="match status" value="1"/>
</dbReference>
<feature type="compositionally biased region" description="Basic and acidic residues" evidence="10">
    <location>
        <begin position="644"/>
        <end position="667"/>
    </location>
</feature>
<evidence type="ECO:0000313" key="13">
    <source>
        <dbReference type="Proteomes" id="UP000503462"/>
    </source>
</evidence>
<proteinExistence type="predicted"/>
<dbReference type="Pfam" id="PF00076">
    <property type="entry name" value="RRM_1"/>
    <property type="match status" value="3"/>
</dbReference>
<keyword evidence="5" id="KW-0508">mRNA splicing</keyword>
<dbReference type="GO" id="GO:0005688">
    <property type="term" value="C:U6 snRNP"/>
    <property type="evidence" value="ECO:0007669"/>
    <property type="project" value="UniProtKB-ARBA"/>
</dbReference>
<dbReference type="AlphaFoldDB" id="A0A6H0XM52"/>
<keyword evidence="4 9" id="KW-0694">RNA-binding</keyword>
<dbReference type="InterPro" id="IPR011990">
    <property type="entry name" value="TPR-like_helical_dom_sf"/>
</dbReference>
<evidence type="ECO:0000256" key="8">
    <source>
        <dbReference type="ARBA" id="ARBA00093627"/>
    </source>
</evidence>
<evidence type="ECO:0000256" key="5">
    <source>
        <dbReference type="ARBA" id="ARBA00023187"/>
    </source>
</evidence>
<comment type="subcellular location">
    <subcellularLocation>
        <location evidence="1">Nucleus</location>
    </subcellularLocation>
</comment>
<feature type="region of interest" description="Disordered" evidence="10">
    <location>
        <begin position="1"/>
        <end position="20"/>
    </location>
</feature>
<evidence type="ECO:0000259" key="11">
    <source>
        <dbReference type="PROSITE" id="PS50102"/>
    </source>
</evidence>
<feature type="region of interest" description="Disordered" evidence="10">
    <location>
        <begin position="953"/>
        <end position="974"/>
    </location>
</feature>
<organism evidence="12 13">
    <name type="scientific">Peltaster fructicola</name>
    <dbReference type="NCBI Taxonomy" id="286661"/>
    <lineage>
        <taxon>Eukaryota</taxon>
        <taxon>Fungi</taxon>
        <taxon>Dikarya</taxon>
        <taxon>Ascomycota</taxon>
        <taxon>Pezizomycotina</taxon>
        <taxon>Dothideomycetes</taxon>
        <taxon>Dothideomycetes incertae sedis</taxon>
        <taxon>Peltaster</taxon>
    </lineage>
</organism>
<evidence type="ECO:0000313" key="12">
    <source>
        <dbReference type="EMBL" id="QIW95785.1"/>
    </source>
</evidence>
<dbReference type="GO" id="GO:0003723">
    <property type="term" value="F:RNA binding"/>
    <property type="evidence" value="ECO:0007669"/>
    <property type="project" value="UniProtKB-UniRule"/>
</dbReference>
<keyword evidence="3" id="KW-0677">Repeat</keyword>
<dbReference type="EMBL" id="CP051139">
    <property type="protein sequence ID" value="QIW95785.1"/>
    <property type="molecule type" value="Genomic_DNA"/>
</dbReference>
<dbReference type="Proteomes" id="UP000503462">
    <property type="component" value="Chromosome 1"/>
</dbReference>
<comment type="function">
    <text evidence="7">Functions as a recycling factor of the spliceosome, a machinery that forms on each precursor-messenger RNA (pre-mRNA) and catalyzes the removal of introns. Chaperones the re-annealing of U4 and U6 snRNAs (small nuclear RNAs) released from previous rounds of splicing, an initial step in reforming the U4/U6-U5 tri-snRNP (small nuclear ribonucleoprotein) that can reassemble into another spliceosome complex; this step involves binding U6 and facilitating the unwinding of the U6 internal stem loop, followed by base-pairing of U6 to U4.</text>
</comment>
<dbReference type="InterPro" id="IPR000504">
    <property type="entry name" value="RRM_dom"/>
</dbReference>
<evidence type="ECO:0000256" key="6">
    <source>
        <dbReference type="ARBA" id="ARBA00023242"/>
    </source>
</evidence>
<dbReference type="InterPro" id="IPR012677">
    <property type="entry name" value="Nucleotide-bd_a/b_plait_sf"/>
</dbReference>
<dbReference type="InterPro" id="IPR003107">
    <property type="entry name" value="HAT"/>
</dbReference>
<keyword evidence="13" id="KW-1185">Reference proteome</keyword>
<evidence type="ECO:0000256" key="4">
    <source>
        <dbReference type="ARBA" id="ARBA00022884"/>
    </source>
</evidence>
<protein>
    <recommendedName>
        <fullName evidence="8">U4/U6 snRNA-associated-splicing factor PRP24</fullName>
    </recommendedName>
</protein>
<keyword evidence="2" id="KW-0507">mRNA processing</keyword>
<gene>
    <name evidence="12" type="ORF">AMS68_001303</name>
</gene>
<evidence type="ECO:0000256" key="7">
    <source>
        <dbReference type="ARBA" id="ARBA00093374"/>
    </source>
</evidence>
<evidence type="ECO:0000256" key="10">
    <source>
        <dbReference type="SAM" id="MobiDB-lite"/>
    </source>
</evidence>
<evidence type="ECO:0000256" key="3">
    <source>
        <dbReference type="ARBA" id="ARBA00022737"/>
    </source>
</evidence>
<feature type="domain" description="RRM" evidence="11">
    <location>
        <begin position="760"/>
        <end position="838"/>
    </location>
</feature>
<name>A0A6H0XM52_9PEZI</name>
<dbReference type="GO" id="GO:0008380">
    <property type="term" value="P:RNA splicing"/>
    <property type="evidence" value="ECO:0007669"/>
    <property type="project" value="UniProtKB-KW"/>
</dbReference>
<dbReference type="SMART" id="SM00360">
    <property type="entry name" value="RRM"/>
    <property type="match status" value="4"/>
</dbReference>
<feature type="domain" description="RRM" evidence="11">
    <location>
        <begin position="685"/>
        <end position="759"/>
    </location>
</feature>
<reference evidence="12 13" key="1">
    <citation type="journal article" date="2016" name="Sci. Rep.">
        <title>Peltaster fructicola genome reveals evolution from an invasive phytopathogen to an ectophytic parasite.</title>
        <authorList>
            <person name="Xu C."/>
            <person name="Chen H."/>
            <person name="Gleason M.L."/>
            <person name="Xu J.R."/>
            <person name="Liu H."/>
            <person name="Zhang R."/>
            <person name="Sun G."/>
        </authorList>
    </citation>
    <scope>NUCLEOTIDE SEQUENCE [LARGE SCALE GENOMIC DNA]</scope>
    <source>
        <strain evidence="12 13">LNHT1506</strain>
    </source>
</reference>
<dbReference type="GO" id="GO:0006397">
    <property type="term" value="P:mRNA processing"/>
    <property type="evidence" value="ECO:0007669"/>
    <property type="project" value="UniProtKB-KW"/>
</dbReference>
<feature type="domain" description="RRM" evidence="11">
    <location>
        <begin position="852"/>
        <end position="929"/>
    </location>
</feature>
<dbReference type="OrthoDB" id="360390at2759"/>
<dbReference type="InterPro" id="IPR031766">
    <property type="entry name" value="RRM_occluded"/>
</dbReference>
<dbReference type="SUPFAM" id="SSF54928">
    <property type="entry name" value="RNA-binding domain, RBD"/>
    <property type="match status" value="2"/>
</dbReference>
<dbReference type="Gene3D" id="1.25.40.10">
    <property type="entry name" value="Tetratricopeptide repeat domain"/>
    <property type="match status" value="2"/>
</dbReference>
<feature type="region of interest" description="Disordered" evidence="10">
    <location>
        <begin position="1076"/>
        <end position="1124"/>
    </location>
</feature>